<feature type="transmembrane region" description="Helical" evidence="5">
    <location>
        <begin position="231"/>
        <end position="249"/>
    </location>
</feature>
<dbReference type="Pfam" id="PF04932">
    <property type="entry name" value="Wzy_C"/>
    <property type="match status" value="1"/>
</dbReference>
<dbReference type="AlphaFoldDB" id="A0A8J6TBE9"/>
<evidence type="ECO:0000256" key="2">
    <source>
        <dbReference type="ARBA" id="ARBA00022692"/>
    </source>
</evidence>
<dbReference type="InterPro" id="IPR051533">
    <property type="entry name" value="WaaL-like"/>
</dbReference>
<evidence type="ECO:0000256" key="4">
    <source>
        <dbReference type="ARBA" id="ARBA00023136"/>
    </source>
</evidence>
<feature type="transmembrane region" description="Helical" evidence="5">
    <location>
        <begin position="192"/>
        <end position="224"/>
    </location>
</feature>
<feature type="transmembrane region" description="Helical" evidence="5">
    <location>
        <begin position="326"/>
        <end position="346"/>
    </location>
</feature>
<feature type="domain" description="O-antigen ligase-related" evidence="6">
    <location>
        <begin position="200"/>
        <end position="337"/>
    </location>
</feature>
<evidence type="ECO:0000313" key="7">
    <source>
        <dbReference type="EMBL" id="MBC8199095.1"/>
    </source>
</evidence>
<dbReference type="PANTHER" id="PTHR37422">
    <property type="entry name" value="TEICHURONIC ACID BIOSYNTHESIS PROTEIN TUAE"/>
    <property type="match status" value="1"/>
</dbReference>
<keyword evidence="7" id="KW-0436">Ligase</keyword>
<feature type="transmembrane region" description="Helical" evidence="5">
    <location>
        <begin position="129"/>
        <end position="151"/>
    </location>
</feature>
<keyword evidence="4 5" id="KW-0472">Membrane</keyword>
<name>A0A8J6TBE9_9BACT</name>
<feature type="transmembrane region" description="Helical" evidence="5">
    <location>
        <begin position="382"/>
        <end position="402"/>
    </location>
</feature>
<comment type="caution">
    <text evidence="7">The sequence shown here is derived from an EMBL/GenBank/DDBJ whole genome shotgun (WGS) entry which is preliminary data.</text>
</comment>
<dbReference type="EMBL" id="JACNLL010000035">
    <property type="protein sequence ID" value="MBC8199095.1"/>
    <property type="molecule type" value="Genomic_DNA"/>
</dbReference>
<gene>
    <name evidence="7" type="ORF">H8E80_03495</name>
</gene>
<feature type="transmembrane region" description="Helical" evidence="5">
    <location>
        <begin position="106"/>
        <end position="123"/>
    </location>
</feature>
<evidence type="ECO:0000256" key="3">
    <source>
        <dbReference type="ARBA" id="ARBA00022989"/>
    </source>
</evidence>
<feature type="transmembrane region" description="Helical" evidence="5">
    <location>
        <begin position="49"/>
        <end position="67"/>
    </location>
</feature>
<sequence>MVLSGEMLLLKKIKANTSYFKVLNQIIPILMVIFLFFSPIPHTTSIKEICFYGSVIIVLILTCFKKTDFSFKSPLTLPIALFTAWAFIGLFFALDKGNSIHDFRAHLLKYLAIYYIVINFFNSRKRLIVLSWTIIISAAIFSFGAITYYYIILGHDVSGRFVLFAYKDYIYVFALLLSVSHLLNNTKLYSKAVLLICILGIGTVTLLTQTRSALLAVVLSLIFLLNKNKKILIVFVIILLVGIEIIPGYKNRFAITHILRNERIGINLTSLEIIKSYPSTGIGFGMQTYGNKNLLDLDKYNARIPPEYRQGHIVAAPHNTLVDVTVRTGLVGLALFLYIQFTFVWMGWKVIRHRRNDFIRNWGICLMASFIAYFTQSMFADATFGLQAIVFYTILAMMTILWKLDSESNAARLQNQ</sequence>
<evidence type="ECO:0000256" key="1">
    <source>
        <dbReference type="ARBA" id="ARBA00004141"/>
    </source>
</evidence>
<keyword evidence="2 5" id="KW-0812">Transmembrane</keyword>
<protein>
    <submittedName>
        <fullName evidence="7">O-antigen ligase family protein</fullName>
    </submittedName>
</protein>
<accession>A0A8J6TBE9</accession>
<dbReference type="GO" id="GO:0016874">
    <property type="term" value="F:ligase activity"/>
    <property type="evidence" value="ECO:0007669"/>
    <property type="project" value="UniProtKB-KW"/>
</dbReference>
<organism evidence="7 8">
    <name type="scientific">Candidatus Desulfaltia bathyphila</name>
    <dbReference type="NCBI Taxonomy" id="2841697"/>
    <lineage>
        <taxon>Bacteria</taxon>
        <taxon>Pseudomonadati</taxon>
        <taxon>Thermodesulfobacteriota</taxon>
        <taxon>Desulfobacteria</taxon>
        <taxon>Desulfobacterales</taxon>
        <taxon>Desulfobacterales incertae sedis</taxon>
        <taxon>Candidatus Desulfaltia</taxon>
    </lineage>
</organism>
<dbReference type="Proteomes" id="UP000603545">
    <property type="component" value="Unassembled WGS sequence"/>
</dbReference>
<feature type="transmembrane region" description="Helical" evidence="5">
    <location>
        <begin position="358"/>
        <end position="376"/>
    </location>
</feature>
<evidence type="ECO:0000313" key="8">
    <source>
        <dbReference type="Proteomes" id="UP000603545"/>
    </source>
</evidence>
<keyword evidence="3 5" id="KW-1133">Transmembrane helix</keyword>
<feature type="transmembrane region" description="Helical" evidence="5">
    <location>
        <begin position="163"/>
        <end position="180"/>
    </location>
</feature>
<reference evidence="7 8" key="1">
    <citation type="submission" date="2020-08" db="EMBL/GenBank/DDBJ databases">
        <title>Bridging the membrane lipid divide: bacteria of the FCB group superphylum have the potential to synthesize archaeal ether lipids.</title>
        <authorList>
            <person name="Villanueva L."/>
            <person name="Von Meijenfeldt F.A.B."/>
            <person name="Westbye A.B."/>
            <person name="Yadav S."/>
            <person name="Hopmans E.C."/>
            <person name="Dutilh B.E."/>
            <person name="Sinninghe Damste J.S."/>
        </authorList>
    </citation>
    <scope>NUCLEOTIDE SEQUENCE [LARGE SCALE GENOMIC DNA]</scope>
    <source>
        <strain evidence="7">NIOZ-UU82</strain>
    </source>
</reference>
<proteinExistence type="predicted"/>
<dbReference type="InterPro" id="IPR007016">
    <property type="entry name" value="O-antigen_ligase-rel_domated"/>
</dbReference>
<feature type="transmembrane region" description="Helical" evidence="5">
    <location>
        <begin position="20"/>
        <end position="37"/>
    </location>
</feature>
<feature type="transmembrane region" description="Helical" evidence="5">
    <location>
        <begin position="73"/>
        <end position="94"/>
    </location>
</feature>
<dbReference type="PANTHER" id="PTHR37422:SF13">
    <property type="entry name" value="LIPOPOLYSACCHARIDE BIOSYNTHESIS PROTEIN PA4999-RELATED"/>
    <property type="match status" value="1"/>
</dbReference>
<evidence type="ECO:0000259" key="6">
    <source>
        <dbReference type="Pfam" id="PF04932"/>
    </source>
</evidence>
<evidence type="ECO:0000256" key="5">
    <source>
        <dbReference type="SAM" id="Phobius"/>
    </source>
</evidence>
<comment type="subcellular location">
    <subcellularLocation>
        <location evidence="1">Membrane</location>
        <topology evidence="1">Multi-pass membrane protein</topology>
    </subcellularLocation>
</comment>
<dbReference type="GO" id="GO:0016020">
    <property type="term" value="C:membrane"/>
    <property type="evidence" value="ECO:0007669"/>
    <property type="project" value="UniProtKB-SubCell"/>
</dbReference>